<evidence type="ECO:0000313" key="4">
    <source>
        <dbReference type="EMBL" id="EAX96435.1"/>
    </source>
</evidence>
<evidence type="ECO:0000256" key="3">
    <source>
        <dbReference type="ARBA" id="ARBA00023242"/>
    </source>
</evidence>
<dbReference type="PANTHER" id="PTHR13168:SF0">
    <property type="entry name" value="C-MYC-BINDING PROTEIN"/>
    <property type="match status" value="1"/>
</dbReference>
<dbReference type="OrthoDB" id="524165at2759"/>
<comment type="similarity">
    <text evidence="2">Belongs to the AMY1 family.</text>
</comment>
<dbReference type="VEuPathDB" id="TrichDB:TVAGG3_1078240"/>
<dbReference type="GO" id="GO:0006355">
    <property type="term" value="P:regulation of DNA-templated transcription"/>
    <property type="evidence" value="ECO:0000318"/>
    <property type="project" value="GO_Central"/>
</dbReference>
<evidence type="ECO:0008006" key="6">
    <source>
        <dbReference type="Google" id="ProtNLM"/>
    </source>
</evidence>
<dbReference type="SMR" id="A2FF68"/>
<dbReference type="RefSeq" id="XP_001309365.1">
    <property type="nucleotide sequence ID" value="XM_001309364.1"/>
</dbReference>
<evidence type="ECO:0000256" key="1">
    <source>
        <dbReference type="ARBA" id="ARBA00004123"/>
    </source>
</evidence>
<dbReference type="EMBL" id="DS113758">
    <property type="protein sequence ID" value="EAX96435.1"/>
    <property type="molecule type" value="Genomic_DNA"/>
</dbReference>
<accession>A2FF68</accession>
<protein>
    <recommendedName>
        <fullName evidence="6">c-Myc-binding protein</fullName>
    </recommendedName>
</protein>
<evidence type="ECO:0000256" key="2">
    <source>
        <dbReference type="ARBA" id="ARBA00009389"/>
    </source>
</evidence>
<reference evidence="4" key="2">
    <citation type="journal article" date="2007" name="Science">
        <title>Draft genome sequence of the sexually transmitted pathogen Trichomonas vaginalis.</title>
        <authorList>
            <person name="Carlton J.M."/>
            <person name="Hirt R.P."/>
            <person name="Silva J.C."/>
            <person name="Delcher A.L."/>
            <person name="Schatz M."/>
            <person name="Zhao Q."/>
            <person name="Wortman J.R."/>
            <person name="Bidwell S.L."/>
            <person name="Alsmark U.C.M."/>
            <person name="Besteiro S."/>
            <person name="Sicheritz-Ponten T."/>
            <person name="Noel C.J."/>
            <person name="Dacks J.B."/>
            <person name="Foster P.G."/>
            <person name="Simillion C."/>
            <person name="Van de Peer Y."/>
            <person name="Miranda-Saavedra D."/>
            <person name="Barton G.J."/>
            <person name="Westrop G.D."/>
            <person name="Mueller S."/>
            <person name="Dessi D."/>
            <person name="Fiori P.L."/>
            <person name="Ren Q."/>
            <person name="Paulsen I."/>
            <person name="Zhang H."/>
            <person name="Bastida-Corcuera F.D."/>
            <person name="Simoes-Barbosa A."/>
            <person name="Brown M.T."/>
            <person name="Hayes R.D."/>
            <person name="Mukherjee M."/>
            <person name="Okumura C.Y."/>
            <person name="Schneider R."/>
            <person name="Smith A.J."/>
            <person name="Vanacova S."/>
            <person name="Villalvazo M."/>
            <person name="Haas B.J."/>
            <person name="Pertea M."/>
            <person name="Feldblyum T.V."/>
            <person name="Utterback T.R."/>
            <person name="Shu C.L."/>
            <person name="Osoegawa K."/>
            <person name="de Jong P.J."/>
            <person name="Hrdy I."/>
            <person name="Horvathova L."/>
            <person name="Zubacova Z."/>
            <person name="Dolezal P."/>
            <person name="Malik S.B."/>
            <person name="Logsdon J.M. Jr."/>
            <person name="Henze K."/>
            <person name="Gupta A."/>
            <person name="Wang C.C."/>
            <person name="Dunne R.L."/>
            <person name="Upcroft J.A."/>
            <person name="Upcroft P."/>
            <person name="White O."/>
            <person name="Salzberg S.L."/>
            <person name="Tang P."/>
            <person name="Chiu C.-H."/>
            <person name="Lee Y.-S."/>
            <person name="Embley T.M."/>
            <person name="Coombs G.H."/>
            <person name="Mottram J.C."/>
            <person name="Tachezy J."/>
            <person name="Fraser-Liggett C.M."/>
            <person name="Johnson P.J."/>
        </authorList>
    </citation>
    <scope>NUCLEOTIDE SEQUENCE [LARGE SCALE GENOMIC DNA]</scope>
    <source>
        <strain evidence="4">G3</strain>
    </source>
</reference>
<name>A2FF68_TRIV3</name>
<gene>
    <name evidence="4" type="ORF">TVAG_284050</name>
</gene>
<keyword evidence="5" id="KW-1185">Reference proteome</keyword>
<evidence type="ECO:0000313" key="5">
    <source>
        <dbReference type="Proteomes" id="UP000001542"/>
    </source>
</evidence>
<dbReference type="PANTHER" id="PTHR13168">
    <property type="entry name" value="ASSOCIATE OF C-MYC AMY-1"/>
    <property type="match status" value="1"/>
</dbReference>
<dbReference type="Proteomes" id="UP000001542">
    <property type="component" value="Unassembled WGS sequence"/>
</dbReference>
<proteinExistence type="inferred from homology"/>
<keyword evidence="3" id="KW-0539">Nucleus</keyword>
<dbReference type="PRINTS" id="PR02028">
    <property type="entry name" value="CMYCBINDINGP"/>
</dbReference>
<organism evidence="4 5">
    <name type="scientific">Trichomonas vaginalis (strain ATCC PRA-98 / G3)</name>
    <dbReference type="NCBI Taxonomy" id="412133"/>
    <lineage>
        <taxon>Eukaryota</taxon>
        <taxon>Metamonada</taxon>
        <taxon>Parabasalia</taxon>
        <taxon>Trichomonadida</taxon>
        <taxon>Trichomonadidae</taxon>
        <taxon>Trichomonas</taxon>
    </lineage>
</organism>
<reference evidence="4" key="1">
    <citation type="submission" date="2006-10" db="EMBL/GenBank/DDBJ databases">
        <authorList>
            <person name="Amadeo P."/>
            <person name="Zhao Q."/>
            <person name="Wortman J."/>
            <person name="Fraser-Liggett C."/>
            <person name="Carlton J."/>
        </authorList>
    </citation>
    <scope>NUCLEOTIDE SEQUENCE</scope>
    <source>
        <strain evidence="4">G3</strain>
    </source>
</reference>
<dbReference type="GO" id="GO:0003713">
    <property type="term" value="F:transcription coactivator activity"/>
    <property type="evidence" value="ECO:0000318"/>
    <property type="project" value="GO_Central"/>
</dbReference>
<comment type="subcellular location">
    <subcellularLocation>
        <location evidence="1">Nucleus</location>
    </subcellularLocation>
</comment>
<dbReference type="InterPro" id="IPR026060">
    <property type="entry name" value="AMY1"/>
</dbReference>
<dbReference type="GO" id="GO:0005634">
    <property type="term" value="C:nucleus"/>
    <property type="evidence" value="ECO:0000318"/>
    <property type="project" value="GO_Central"/>
</dbReference>
<sequence>MMSKREQFRKYLEAGNVIETLNKAMFSIHSEDPRPADPLAFIREVIGAPPAENVDALIRKNQDLHARVIMLRNQLDMLNSK</sequence>
<dbReference type="VEuPathDB" id="TrichDB:TVAG_284050"/>
<dbReference type="InParanoid" id="A2FF68"/>
<dbReference type="KEGG" id="tva:4754207"/>
<dbReference type="AlphaFoldDB" id="A2FF68"/>